<dbReference type="InterPro" id="IPR036412">
    <property type="entry name" value="HAD-like_sf"/>
</dbReference>
<sequence length="279" mass="31876">MYKLLAIDLDMTLLDREKKISQKNKMAIKLAKQKGLHVVLCSGRILKGVMHFAKVLGLSDEVVVACNGAIVRDLKTNKDVYYIGLDNESSIEIAKICKANNIYYHYYYKDIMIAQRLDYSSRFYYEKNKELPDDEKIEIVVDDSLETIKSCDNLITKFVIIDKDIEKVDYVRRQIEENVYNIETTKSDVNILEIMKKGVNKRNALEYVCSYLKIDKKEVIAIGDNENDLEMIGFAGLGIAMENAIDSLKEIADYITDSYENDGVAKAIEKFVLGEMVNA</sequence>
<dbReference type="PANTHER" id="PTHR10000:SF8">
    <property type="entry name" value="HAD SUPERFAMILY HYDROLASE-LIKE, TYPE 3"/>
    <property type="match status" value="1"/>
</dbReference>
<dbReference type="Gene3D" id="3.30.1240.10">
    <property type="match status" value="1"/>
</dbReference>
<dbReference type="InterPro" id="IPR006379">
    <property type="entry name" value="HAD-SF_hydro_IIB"/>
</dbReference>
<name>A0A3T0D3U7_9FIRM</name>
<dbReference type="NCBIfam" id="TIGR01484">
    <property type="entry name" value="HAD-SF-IIB"/>
    <property type="match status" value="1"/>
</dbReference>
<dbReference type="AlphaFoldDB" id="A0A3T0D3U7"/>
<dbReference type="RefSeq" id="WP_127351377.1">
    <property type="nucleotide sequence ID" value="NZ_CP034791.1"/>
</dbReference>
<dbReference type="EMBL" id="CP034791">
    <property type="protein sequence ID" value="AZT89789.1"/>
    <property type="molecule type" value="Genomic_DNA"/>
</dbReference>
<evidence type="ECO:0000313" key="2">
    <source>
        <dbReference type="Proteomes" id="UP000282930"/>
    </source>
</evidence>
<evidence type="ECO:0000313" key="1">
    <source>
        <dbReference type="EMBL" id="AZT89789.1"/>
    </source>
</evidence>
<dbReference type="GO" id="GO:0000287">
    <property type="term" value="F:magnesium ion binding"/>
    <property type="evidence" value="ECO:0007669"/>
    <property type="project" value="TreeGrafter"/>
</dbReference>
<organism evidence="1 2">
    <name type="scientific">Caldicellulosiruptor changbaiensis</name>
    <dbReference type="NCBI Taxonomy" id="1222016"/>
    <lineage>
        <taxon>Bacteria</taxon>
        <taxon>Bacillati</taxon>
        <taxon>Bacillota</taxon>
        <taxon>Bacillota incertae sedis</taxon>
        <taxon>Caldicellulosiruptorales</taxon>
        <taxon>Caldicellulosiruptoraceae</taxon>
        <taxon>Caldicellulosiruptor</taxon>
    </lineage>
</organism>
<proteinExistence type="predicted"/>
<accession>A0A3T0D3U7</accession>
<dbReference type="InterPro" id="IPR023214">
    <property type="entry name" value="HAD_sf"/>
</dbReference>
<dbReference type="SFLD" id="SFLDG01140">
    <property type="entry name" value="C2.B:_Phosphomannomutase_and_P"/>
    <property type="match status" value="1"/>
</dbReference>
<gene>
    <name evidence="1" type="ORF">ELD05_03480</name>
</gene>
<dbReference type="PROSITE" id="PS01229">
    <property type="entry name" value="COF_2"/>
    <property type="match status" value="1"/>
</dbReference>
<dbReference type="Gene3D" id="3.40.50.1000">
    <property type="entry name" value="HAD superfamily/HAD-like"/>
    <property type="match status" value="1"/>
</dbReference>
<protein>
    <submittedName>
        <fullName evidence="1">HAD family phosphatase</fullName>
    </submittedName>
</protein>
<dbReference type="GO" id="GO:0016791">
    <property type="term" value="F:phosphatase activity"/>
    <property type="evidence" value="ECO:0007669"/>
    <property type="project" value="TreeGrafter"/>
</dbReference>
<dbReference type="KEGG" id="ccha:ELD05_03480"/>
<dbReference type="NCBIfam" id="TIGR00099">
    <property type="entry name" value="Cof-subfamily"/>
    <property type="match status" value="1"/>
</dbReference>
<dbReference type="CDD" id="cd07516">
    <property type="entry name" value="HAD_Pase"/>
    <property type="match status" value="1"/>
</dbReference>
<keyword evidence="2" id="KW-1185">Reference proteome</keyword>
<dbReference type="SUPFAM" id="SSF56784">
    <property type="entry name" value="HAD-like"/>
    <property type="match status" value="1"/>
</dbReference>
<dbReference type="PANTHER" id="PTHR10000">
    <property type="entry name" value="PHOSPHOSERINE PHOSPHATASE"/>
    <property type="match status" value="1"/>
</dbReference>
<dbReference type="SFLD" id="SFLDS00003">
    <property type="entry name" value="Haloacid_Dehalogenase"/>
    <property type="match status" value="1"/>
</dbReference>
<dbReference type="Proteomes" id="UP000282930">
    <property type="component" value="Chromosome"/>
</dbReference>
<dbReference type="Pfam" id="PF08282">
    <property type="entry name" value="Hydrolase_3"/>
    <property type="match status" value="1"/>
</dbReference>
<dbReference type="InterPro" id="IPR000150">
    <property type="entry name" value="Cof"/>
</dbReference>
<dbReference type="GO" id="GO:0005829">
    <property type="term" value="C:cytosol"/>
    <property type="evidence" value="ECO:0007669"/>
    <property type="project" value="TreeGrafter"/>
</dbReference>
<reference evidence="1 2" key="1">
    <citation type="submission" date="2018-12" db="EMBL/GenBank/DDBJ databases">
        <title>Genome sequence from the cellulolytic species, Caldicellulosiruptor changbaiensis.</title>
        <authorList>
            <person name="Blumer-Schuette S.E."/>
            <person name="Mendoza C."/>
        </authorList>
    </citation>
    <scope>NUCLEOTIDE SEQUENCE [LARGE SCALE GENOMIC DNA]</scope>
    <source>
        <strain evidence="1 2">CBS-Z</strain>
    </source>
</reference>
<dbReference type="SFLD" id="SFLDG01144">
    <property type="entry name" value="C2.B.4:_PGP_Like"/>
    <property type="match status" value="1"/>
</dbReference>